<keyword evidence="2" id="KW-1185">Reference proteome</keyword>
<accession>A0ABT9NND7</accession>
<comment type="caution">
    <text evidence="1">The sequence shown here is derived from an EMBL/GenBank/DDBJ whole genome shotgun (WGS) entry which is preliminary data.</text>
</comment>
<sequence length="265" mass="27433">MSGAGSAALTAYRRIVSEDAWRAAVPSDVAEQLPATARPLPGEDAADDNADLTAAARMLTGGWLRMHGLASRGQAGITFALASDLTGAASVVRRLVATPDPDQPIGLAPDPEVSLLPASQLVDEVLRLLPARAEAAAAPRPDVVPVSCPPELTATLVRALRADDQAVVRAVCAQLGTEEPPALLTSLATLRGEFSLALSAPGSSSQVLRLLLGTDGWVETSVDAAGVHHRRVGLDDLRDVLTTAIAGAAERATRLARDRRDGRGS</sequence>
<evidence type="ECO:0000313" key="2">
    <source>
        <dbReference type="Proteomes" id="UP001240447"/>
    </source>
</evidence>
<evidence type="ECO:0000313" key="1">
    <source>
        <dbReference type="EMBL" id="MDP9821565.1"/>
    </source>
</evidence>
<dbReference type="RefSeq" id="WP_068123854.1">
    <property type="nucleotide sequence ID" value="NZ_CCXJ01000670.1"/>
</dbReference>
<gene>
    <name evidence="1" type="ORF">J2S59_001374</name>
</gene>
<organism evidence="1 2">
    <name type="scientific">Nocardioides massiliensis</name>
    <dbReference type="NCBI Taxonomy" id="1325935"/>
    <lineage>
        <taxon>Bacteria</taxon>
        <taxon>Bacillati</taxon>
        <taxon>Actinomycetota</taxon>
        <taxon>Actinomycetes</taxon>
        <taxon>Propionibacteriales</taxon>
        <taxon>Nocardioidaceae</taxon>
        <taxon>Nocardioides</taxon>
    </lineage>
</organism>
<dbReference type="Proteomes" id="UP001240447">
    <property type="component" value="Unassembled WGS sequence"/>
</dbReference>
<evidence type="ECO:0008006" key="3">
    <source>
        <dbReference type="Google" id="ProtNLM"/>
    </source>
</evidence>
<name>A0ABT9NND7_9ACTN</name>
<protein>
    <recommendedName>
        <fullName evidence="3">EspG family protein</fullName>
    </recommendedName>
</protein>
<proteinExistence type="predicted"/>
<reference evidence="1 2" key="1">
    <citation type="submission" date="2023-07" db="EMBL/GenBank/DDBJ databases">
        <title>Sequencing the genomes of 1000 actinobacteria strains.</title>
        <authorList>
            <person name="Klenk H.-P."/>
        </authorList>
    </citation>
    <scope>NUCLEOTIDE SEQUENCE [LARGE SCALE GENOMIC DNA]</scope>
    <source>
        <strain evidence="1 2">GD13</strain>
    </source>
</reference>
<dbReference type="EMBL" id="JAUSQM010000001">
    <property type="protein sequence ID" value="MDP9821565.1"/>
    <property type="molecule type" value="Genomic_DNA"/>
</dbReference>